<evidence type="ECO:0000259" key="4">
    <source>
        <dbReference type="Pfam" id="PF03816"/>
    </source>
</evidence>
<keyword evidence="6" id="KW-1185">Reference proteome</keyword>
<feature type="domain" description="Cell envelope-related transcriptional attenuator" evidence="4">
    <location>
        <begin position="195"/>
        <end position="338"/>
    </location>
</feature>
<protein>
    <submittedName>
        <fullName evidence="5">LytR_cpsA_psr: cell envelope-related function transcriptional attenuator common domain</fullName>
    </submittedName>
</protein>
<keyword evidence="3" id="KW-1133">Transmembrane helix</keyword>
<evidence type="ECO:0000256" key="3">
    <source>
        <dbReference type="SAM" id="Phobius"/>
    </source>
</evidence>
<evidence type="ECO:0000256" key="1">
    <source>
        <dbReference type="ARBA" id="ARBA00006068"/>
    </source>
</evidence>
<dbReference type="NCBIfam" id="TIGR00350">
    <property type="entry name" value="lytR_cpsA_psr"/>
    <property type="match status" value="1"/>
</dbReference>
<keyword evidence="3" id="KW-0812">Transmembrane</keyword>
<feature type="region of interest" description="Disordered" evidence="2">
    <location>
        <begin position="1"/>
        <end position="117"/>
    </location>
</feature>
<comment type="similarity">
    <text evidence="1">Belongs to the LytR/CpsA/Psr (LCP) family.</text>
</comment>
<sequence>MADSRDESSRQEDLDWLYHRAPGDEATGVPQAAPATNIANDADIRRREQAFLEQHRRQQAAQHRPDATSRYAHQQGWSTAPRATAPTRGDIPREPVAPPAPARRRRAAQPASPRRRRHRLRRTIVTLVLAWLVFTIATPAYAWGQMATAEWEPDDAVRVANQPGSAVLLVGSDSREGLTDEEKAELGTGDAEGQRTDSIMLLYTPLFGDAVLISIPRDSYVSIPGYGMGKINAAYSYGGPQLLTETVEQATGLRIDGYMEVGFAGFADIVDAMGGVDVCLDEPMADEKANIDLPAGCQTLGGSDALGYVRHRYGDAEGDLGRARRQREVISQIAGKLKSPSTVLNPVKWWRINMSMSGAISRGEDMGVLTMGAMARGVLSVAGGSGTSLQVPLETAEGWSDDGQSVVIWDSERASAMFQELSEGDTSNIDQYAG</sequence>
<dbReference type="EMBL" id="OMOH01000002">
    <property type="protein sequence ID" value="SPF67693.1"/>
    <property type="molecule type" value="Genomic_DNA"/>
</dbReference>
<dbReference type="InterPro" id="IPR050922">
    <property type="entry name" value="LytR/CpsA/Psr_CW_biosynth"/>
</dbReference>
<accession>A0A375HYQ2</accession>
<evidence type="ECO:0000313" key="6">
    <source>
        <dbReference type="Proteomes" id="UP000265962"/>
    </source>
</evidence>
<proteinExistence type="inferred from homology"/>
<reference evidence="6" key="1">
    <citation type="submission" date="2018-02" db="EMBL/GenBank/DDBJ databases">
        <authorList>
            <person name="Hornung B."/>
        </authorList>
    </citation>
    <scope>NUCLEOTIDE SEQUENCE [LARGE SCALE GENOMIC DNA]</scope>
</reference>
<feature type="compositionally biased region" description="Basic residues" evidence="2">
    <location>
        <begin position="102"/>
        <end position="117"/>
    </location>
</feature>
<gene>
    <name evidence="5" type="ORF">PROPJV5_0652</name>
</gene>
<dbReference type="AlphaFoldDB" id="A0A375HYQ2"/>
<dbReference type="Proteomes" id="UP000265962">
    <property type="component" value="Unassembled WGS sequence"/>
</dbReference>
<dbReference type="Pfam" id="PF03816">
    <property type="entry name" value="LytR_cpsA_psr"/>
    <property type="match status" value="1"/>
</dbReference>
<evidence type="ECO:0000256" key="2">
    <source>
        <dbReference type="SAM" id="MobiDB-lite"/>
    </source>
</evidence>
<dbReference type="RefSeq" id="WP_119714892.1">
    <property type="nucleotide sequence ID" value="NZ_OMOH01000002.1"/>
</dbReference>
<dbReference type="InterPro" id="IPR004474">
    <property type="entry name" value="LytR_CpsA_psr"/>
</dbReference>
<name>A0A375HYQ2_9ACTN</name>
<keyword evidence="3" id="KW-0472">Membrane</keyword>
<feature type="transmembrane region" description="Helical" evidence="3">
    <location>
        <begin position="124"/>
        <end position="143"/>
    </location>
</feature>
<organism evidence="5 6">
    <name type="scientific">Propionibacterium ruminifibrarum</name>
    <dbReference type="NCBI Taxonomy" id="1962131"/>
    <lineage>
        <taxon>Bacteria</taxon>
        <taxon>Bacillati</taxon>
        <taxon>Actinomycetota</taxon>
        <taxon>Actinomycetes</taxon>
        <taxon>Propionibacteriales</taxon>
        <taxon>Propionibacteriaceae</taxon>
        <taxon>Propionibacterium</taxon>
    </lineage>
</organism>
<evidence type="ECO:0000313" key="5">
    <source>
        <dbReference type="EMBL" id="SPF67693.1"/>
    </source>
</evidence>
<dbReference type="PANTHER" id="PTHR33392">
    <property type="entry name" value="POLYISOPRENYL-TEICHOIC ACID--PEPTIDOGLYCAN TEICHOIC ACID TRANSFERASE TAGU"/>
    <property type="match status" value="1"/>
</dbReference>
<dbReference type="Gene3D" id="3.40.630.190">
    <property type="entry name" value="LCP protein"/>
    <property type="match status" value="1"/>
</dbReference>
<feature type="compositionally biased region" description="Basic and acidic residues" evidence="2">
    <location>
        <begin position="1"/>
        <end position="23"/>
    </location>
</feature>
<dbReference type="PANTHER" id="PTHR33392:SF6">
    <property type="entry name" value="POLYISOPRENYL-TEICHOIC ACID--PEPTIDOGLYCAN TEICHOIC ACID TRANSFERASE TAGU"/>
    <property type="match status" value="1"/>
</dbReference>
<dbReference type="OrthoDB" id="9782542at2"/>
<feature type="compositionally biased region" description="Basic and acidic residues" evidence="2">
    <location>
        <begin position="42"/>
        <end position="56"/>
    </location>
</feature>